<dbReference type="Gene3D" id="3.40.50.1110">
    <property type="entry name" value="SGNH hydrolase"/>
    <property type="match status" value="1"/>
</dbReference>
<evidence type="ECO:0000313" key="2">
    <source>
        <dbReference type="EMBL" id="TXG68210.1"/>
    </source>
</evidence>
<dbReference type="InterPro" id="IPR036514">
    <property type="entry name" value="SGNH_hydro_sf"/>
</dbReference>
<dbReference type="PANTHER" id="PTHR37707">
    <property type="entry name" value="MATERNAL EFFECT EMBRYO ARREST 9"/>
    <property type="match status" value="1"/>
</dbReference>
<protein>
    <submittedName>
        <fullName evidence="2">Uncharacterized protein</fullName>
    </submittedName>
</protein>
<feature type="coiled-coil region" evidence="1">
    <location>
        <begin position="43"/>
        <end position="90"/>
    </location>
</feature>
<evidence type="ECO:0000256" key="1">
    <source>
        <dbReference type="SAM" id="Coils"/>
    </source>
</evidence>
<dbReference type="AlphaFoldDB" id="A0A5C7IFX8"/>
<sequence length="187" mass="21595">MEALISQFTFLSDQACYDKAFDPSTIEDLINLFEVEAYKSWAAMELEHQNEVQQAEIEMKQAEDYLDSVMESAMDEFRQFEEEMERTSKKEMEELVETAERARKMGKLMDKAASVASISPFTCYADYYFFIFGDSLYDVGNNQYLVEPGRYISAYHKPYGTTFFNHATGRFSDGRAPPDFIGKKIVV</sequence>
<name>A0A5C7IFX8_9ROSI</name>
<reference evidence="3" key="1">
    <citation type="journal article" date="2019" name="Gigascience">
        <title>De novo genome assembly of the endangered Acer yangbiense, a plant species with extremely small populations endemic to Yunnan Province, China.</title>
        <authorList>
            <person name="Yang J."/>
            <person name="Wariss H.M."/>
            <person name="Tao L."/>
            <person name="Zhang R."/>
            <person name="Yun Q."/>
            <person name="Hollingsworth P."/>
            <person name="Dao Z."/>
            <person name="Luo G."/>
            <person name="Guo H."/>
            <person name="Ma Y."/>
            <person name="Sun W."/>
        </authorList>
    </citation>
    <scope>NUCLEOTIDE SEQUENCE [LARGE SCALE GENOMIC DNA]</scope>
    <source>
        <strain evidence="3">cv. Malutang</strain>
    </source>
</reference>
<proteinExistence type="predicted"/>
<comment type="caution">
    <text evidence="2">The sequence shown here is derived from an EMBL/GenBank/DDBJ whole genome shotgun (WGS) entry which is preliminary data.</text>
</comment>
<dbReference type="EMBL" id="VAHF01000002">
    <property type="protein sequence ID" value="TXG68210.1"/>
    <property type="molecule type" value="Genomic_DNA"/>
</dbReference>
<evidence type="ECO:0000313" key="3">
    <source>
        <dbReference type="Proteomes" id="UP000323000"/>
    </source>
</evidence>
<gene>
    <name evidence="2" type="ORF">EZV62_003145</name>
</gene>
<keyword evidence="3" id="KW-1185">Reference proteome</keyword>
<keyword evidence="1" id="KW-0175">Coiled coil</keyword>
<dbReference type="OrthoDB" id="992831at2759"/>
<accession>A0A5C7IFX8</accession>
<dbReference type="PANTHER" id="PTHR37707:SF1">
    <property type="entry name" value="MATERNAL EFFECT EMBRYO ARREST 9"/>
    <property type="match status" value="1"/>
</dbReference>
<organism evidence="2 3">
    <name type="scientific">Acer yangbiense</name>
    <dbReference type="NCBI Taxonomy" id="1000413"/>
    <lineage>
        <taxon>Eukaryota</taxon>
        <taxon>Viridiplantae</taxon>
        <taxon>Streptophyta</taxon>
        <taxon>Embryophyta</taxon>
        <taxon>Tracheophyta</taxon>
        <taxon>Spermatophyta</taxon>
        <taxon>Magnoliopsida</taxon>
        <taxon>eudicotyledons</taxon>
        <taxon>Gunneridae</taxon>
        <taxon>Pentapetalae</taxon>
        <taxon>rosids</taxon>
        <taxon>malvids</taxon>
        <taxon>Sapindales</taxon>
        <taxon>Sapindaceae</taxon>
        <taxon>Hippocastanoideae</taxon>
        <taxon>Acereae</taxon>
        <taxon>Acer</taxon>
    </lineage>
</organism>
<dbReference type="Proteomes" id="UP000323000">
    <property type="component" value="Chromosome 2"/>
</dbReference>